<gene>
    <name evidence="1" type="ORF">TGEB3V08_LOCUS878</name>
</gene>
<reference evidence="1" key="1">
    <citation type="submission" date="2020-11" db="EMBL/GenBank/DDBJ databases">
        <authorList>
            <person name="Tran Van P."/>
        </authorList>
    </citation>
    <scope>NUCLEOTIDE SEQUENCE</scope>
</reference>
<evidence type="ECO:0000313" key="1">
    <source>
        <dbReference type="EMBL" id="CAD7586532.1"/>
    </source>
</evidence>
<name>A0A7R9PGZ0_TIMGE</name>
<organism evidence="1">
    <name type="scientific">Timema genevievae</name>
    <name type="common">Walking stick</name>
    <dbReference type="NCBI Taxonomy" id="629358"/>
    <lineage>
        <taxon>Eukaryota</taxon>
        <taxon>Metazoa</taxon>
        <taxon>Ecdysozoa</taxon>
        <taxon>Arthropoda</taxon>
        <taxon>Hexapoda</taxon>
        <taxon>Insecta</taxon>
        <taxon>Pterygota</taxon>
        <taxon>Neoptera</taxon>
        <taxon>Polyneoptera</taxon>
        <taxon>Phasmatodea</taxon>
        <taxon>Timematodea</taxon>
        <taxon>Timematoidea</taxon>
        <taxon>Timematidae</taxon>
        <taxon>Timema</taxon>
    </lineage>
</organism>
<sequence length="231" mass="26528">MEEKEKTFSYRKLNNMGCFKSQAIFRKRTRGQVTTNNDPIQRTPSMFVDAVNQESELSNSSFETLVSDLVHTLLWTLRSFLTQNFAVIVLSKKKMLLLAAFLEDDEDLGGGVIFTKPALRLFNTEPKLRYAHAQQEVESRRILRMKRELSEAVRFSVAYKEGVNGTYYARITRLRDPTRPDQESNPDIPVIGSPVLHESYALDQRAYLELIGRRSDGVLCCLDKPPLVIYM</sequence>
<dbReference type="EMBL" id="OE839281">
    <property type="protein sequence ID" value="CAD7586532.1"/>
    <property type="molecule type" value="Genomic_DNA"/>
</dbReference>
<dbReference type="AlphaFoldDB" id="A0A7R9PGZ0"/>
<proteinExistence type="predicted"/>
<accession>A0A7R9PGZ0</accession>
<protein>
    <submittedName>
        <fullName evidence="1">Uncharacterized protein</fullName>
    </submittedName>
</protein>